<evidence type="ECO:0000259" key="1">
    <source>
        <dbReference type="Pfam" id="PF22466"/>
    </source>
</evidence>
<sequence length="163" mass="18502">MMSYFPLDAVLNDAVRIPVITRAILPFCGFLDPKQQDQDLPKGSSIEVPIWLVKSLSHINIFQVEPNEIINDKTSAELAIMPCLHSPKISPARDFKYVADFMITELSKKHEALKISYAKSLKTAITTRNKNGGGGLTEKEIKVQKYKQECSERYDRIMAVRFK</sequence>
<dbReference type="OrthoDB" id="10251744at2759"/>
<evidence type="ECO:0000313" key="3">
    <source>
        <dbReference type="EMBL" id="KAH0575484.1"/>
    </source>
</evidence>
<gene>
    <name evidence="2" type="ORF">SS50377_18795</name>
    <name evidence="3" type="ORF">SS50377_23117</name>
</gene>
<dbReference type="CDD" id="cd21693">
    <property type="entry name" value="GINS_B_Psf3"/>
    <property type="match status" value="1"/>
</dbReference>
<dbReference type="EMBL" id="KI546168">
    <property type="protein sequence ID" value="EST41708.1"/>
    <property type="molecule type" value="Genomic_DNA"/>
</dbReference>
<evidence type="ECO:0000313" key="4">
    <source>
        <dbReference type="Proteomes" id="UP000018208"/>
    </source>
</evidence>
<reference evidence="2 3" key="1">
    <citation type="journal article" date="2014" name="PLoS Genet.">
        <title>The Genome of Spironucleus salmonicida Highlights a Fish Pathogen Adapted to Fluctuating Environments.</title>
        <authorList>
            <person name="Xu F."/>
            <person name="Jerlstrom-Hultqvist J."/>
            <person name="Einarsson E."/>
            <person name="Astvaldsson A."/>
            <person name="Svard S.G."/>
            <person name="Andersson J.O."/>
        </authorList>
    </citation>
    <scope>NUCLEOTIDE SEQUENCE</scope>
    <source>
        <strain evidence="3">ATCC 50377</strain>
    </source>
</reference>
<dbReference type="Proteomes" id="UP000018208">
    <property type="component" value="Unassembled WGS sequence"/>
</dbReference>
<dbReference type="PANTHER" id="PTHR22768:SF0">
    <property type="entry name" value="DNA REPLICATION COMPLEX GINS PROTEIN PSF3"/>
    <property type="match status" value="1"/>
</dbReference>
<dbReference type="EMBL" id="AUWU02000003">
    <property type="protein sequence ID" value="KAH0575484.1"/>
    <property type="molecule type" value="Genomic_DNA"/>
</dbReference>
<dbReference type="VEuPathDB" id="GiardiaDB:SS50377_23117"/>
<dbReference type="Gene3D" id="1.20.58.2050">
    <property type="match status" value="1"/>
</dbReference>
<dbReference type="GO" id="GO:1902975">
    <property type="term" value="P:mitotic DNA replication initiation"/>
    <property type="evidence" value="ECO:0007669"/>
    <property type="project" value="TreeGrafter"/>
</dbReference>
<name>V6LBW9_9EUKA</name>
<protein>
    <recommendedName>
        <fullName evidence="1">DNA replication complex GINS protein PSF3 N-terminal domain-containing protein</fullName>
    </recommendedName>
</protein>
<dbReference type="InterPro" id="IPR055221">
    <property type="entry name" value="PSF3_N"/>
</dbReference>
<accession>V6LBW9</accession>
<evidence type="ECO:0000313" key="2">
    <source>
        <dbReference type="EMBL" id="EST41708.1"/>
    </source>
</evidence>
<dbReference type="InterPro" id="IPR038437">
    <property type="entry name" value="GINS_Psf3_sf"/>
</dbReference>
<proteinExistence type="predicted"/>
<dbReference type="AlphaFoldDB" id="V6LBW9"/>
<organism evidence="2">
    <name type="scientific">Spironucleus salmonicida</name>
    <dbReference type="NCBI Taxonomy" id="348837"/>
    <lineage>
        <taxon>Eukaryota</taxon>
        <taxon>Metamonada</taxon>
        <taxon>Diplomonadida</taxon>
        <taxon>Hexamitidae</taxon>
        <taxon>Hexamitinae</taxon>
        <taxon>Spironucleus</taxon>
    </lineage>
</organism>
<keyword evidence="4" id="KW-1185">Reference proteome</keyword>
<dbReference type="SUPFAM" id="SSF160059">
    <property type="entry name" value="PriA/YqbF domain"/>
    <property type="match status" value="1"/>
</dbReference>
<dbReference type="PANTHER" id="PTHR22768">
    <property type="entry name" value="DNA REPLICATION COMPLEX GINS PROTEIN PSF3"/>
    <property type="match status" value="1"/>
</dbReference>
<dbReference type="InterPro" id="IPR010492">
    <property type="entry name" value="GINS_Psf3"/>
</dbReference>
<dbReference type="Pfam" id="PF22466">
    <property type="entry name" value="PSF3_N"/>
    <property type="match status" value="1"/>
</dbReference>
<feature type="domain" description="DNA replication complex GINS protein PSF3 N-terminal" evidence="1">
    <location>
        <begin position="7"/>
        <end position="56"/>
    </location>
</feature>
<dbReference type="GO" id="GO:0000811">
    <property type="term" value="C:GINS complex"/>
    <property type="evidence" value="ECO:0007669"/>
    <property type="project" value="TreeGrafter"/>
</dbReference>
<reference evidence="3" key="2">
    <citation type="submission" date="2020-12" db="EMBL/GenBank/DDBJ databases">
        <title>New Spironucleus salmonicida genome in near-complete chromosomes.</title>
        <authorList>
            <person name="Xu F."/>
            <person name="Kurt Z."/>
            <person name="Jimenez-Gonzalez A."/>
            <person name="Astvaldsson A."/>
            <person name="Andersson J.O."/>
            <person name="Svard S.G."/>
        </authorList>
    </citation>
    <scope>NUCLEOTIDE SEQUENCE</scope>
    <source>
        <strain evidence="3">ATCC 50377</strain>
    </source>
</reference>